<dbReference type="InterPro" id="IPR032710">
    <property type="entry name" value="NTF2-like_dom_sf"/>
</dbReference>
<comment type="caution">
    <text evidence="2">The sequence shown here is derived from an EMBL/GenBank/DDBJ whole genome shotgun (WGS) entry which is preliminary data.</text>
</comment>
<evidence type="ECO:0000313" key="2">
    <source>
        <dbReference type="EMBL" id="MBD8506304.1"/>
    </source>
</evidence>
<dbReference type="InterPro" id="IPR013100">
    <property type="entry name" value="LEH"/>
</dbReference>
<dbReference type="Gene3D" id="3.10.450.50">
    <property type="match status" value="1"/>
</dbReference>
<dbReference type="AlphaFoldDB" id="A0A927JBL1"/>
<keyword evidence="3" id="KW-1185">Reference proteome</keyword>
<name>A0A927JBL1_9ACTN</name>
<evidence type="ECO:0000259" key="1">
    <source>
        <dbReference type="Pfam" id="PF07858"/>
    </source>
</evidence>
<accession>A0A927JBL1</accession>
<dbReference type="RefSeq" id="WP_192038746.1">
    <property type="nucleotide sequence ID" value="NZ_JACYWE010000003.1"/>
</dbReference>
<dbReference type="Proteomes" id="UP000642993">
    <property type="component" value="Unassembled WGS sequence"/>
</dbReference>
<dbReference type="Pfam" id="PF07858">
    <property type="entry name" value="LEH"/>
    <property type="match status" value="1"/>
</dbReference>
<dbReference type="EMBL" id="JACYWE010000003">
    <property type="protein sequence ID" value="MBD8506304.1"/>
    <property type="molecule type" value="Genomic_DNA"/>
</dbReference>
<reference evidence="2" key="1">
    <citation type="submission" date="2020-09" db="EMBL/GenBank/DDBJ databases">
        <title>Hoyosella lacisalsi sp. nov., a halotolerant actinobacterium isolated from soil of Lake Gudzhirganskoe.</title>
        <authorList>
            <person name="Yang Q."/>
            <person name="Guo P.Y."/>
            <person name="Liu S.W."/>
            <person name="Li F.N."/>
            <person name="Sun C.H."/>
        </authorList>
    </citation>
    <scope>NUCLEOTIDE SEQUENCE</scope>
    <source>
        <strain evidence="2">G463</strain>
    </source>
</reference>
<gene>
    <name evidence="2" type="ORF">HT102_07400</name>
</gene>
<protein>
    <submittedName>
        <fullName evidence="2">Nuclear transport factor 2 family protein</fullName>
    </submittedName>
</protein>
<evidence type="ECO:0000313" key="3">
    <source>
        <dbReference type="Proteomes" id="UP000642993"/>
    </source>
</evidence>
<dbReference type="SUPFAM" id="SSF54427">
    <property type="entry name" value="NTF2-like"/>
    <property type="match status" value="1"/>
</dbReference>
<sequence length="163" mass="17745">MDTSRSANRLPELRGTGVPAVAGDDAIAVVRAFLAALERGDVEAASRGLHPEVELRIVPFRPIEGIAPVLRQLRKAASLISSMDITIHSIAANGETVLTERTHRIALLGSIELEFWMCGTFELADGSIAVWRDRFDLAEMTASMIRGVGTALSRLQIEQSPRR</sequence>
<feature type="domain" description="Limonene-1,2-epoxide hydrolase" evidence="1">
    <location>
        <begin position="26"/>
        <end position="146"/>
    </location>
</feature>
<proteinExistence type="predicted"/>
<organism evidence="2 3">
    <name type="scientific">Lolliginicoccus lacisalsi</name>
    <dbReference type="NCBI Taxonomy" id="2742202"/>
    <lineage>
        <taxon>Bacteria</taxon>
        <taxon>Bacillati</taxon>
        <taxon>Actinomycetota</taxon>
        <taxon>Actinomycetes</taxon>
        <taxon>Mycobacteriales</taxon>
        <taxon>Hoyosellaceae</taxon>
        <taxon>Lolliginicoccus</taxon>
    </lineage>
</organism>